<comment type="caution">
    <text evidence="1">The sequence shown here is derived from an EMBL/GenBank/DDBJ whole genome shotgun (WGS) entry which is preliminary data.</text>
</comment>
<proteinExistence type="predicted"/>
<reference evidence="1 2" key="1">
    <citation type="journal article" date="2022" name="DNA Res.">
        <title>Chromosomal-level genome assembly of the orchid tree Bauhinia variegata (Leguminosae; Cercidoideae) supports the allotetraploid origin hypothesis of Bauhinia.</title>
        <authorList>
            <person name="Zhong Y."/>
            <person name="Chen Y."/>
            <person name="Zheng D."/>
            <person name="Pang J."/>
            <person name="Liu Y."/>
            <person name="Luo S."/>
            <person name="Meng S."/>
            <person name="Qian L."/>
            <person name="Wei D."/>
            <person name="Dai S."/>
            <person name="Zhou R."/>
        </authorList>
    </citation>
    <scope>NUCLEOTIDE SEQUENCE [LARGE SCALE GENOMIC DNA]</scope>
    <source>
        <strain evidence="1">BV-YZ2020</strain>
    </source>
</reference>
<evidence type="ECO:0000313" key="1">
    <source>
        <dbReference type="EMBL" id="KAI4296028.1"/>
    </source>
</evidence>
<gene>
    <name evidence="1" type="ORF">L6164_036018</name>
</gene>
<organism evidence="1 2">
    <name type="scientific">Bauhinia variegata</name>
    <name type="common">Purple orchid tree</name>
    <name type="synonym">Phanera variegata</name>
    <dbReference type="NCBI Taxonomy" id="167791"/>
    <lineage>
        <taxon>Eukaryota</taxon>
        <taxon>Viridiplantae</taxon>
        <taxon>Streptophyta</taxon>
        <taxon>Embryophyta</taxon>
        <taxon>Tracheophyta</taxon>
        <taxon>Spermatophyta</taxon>
        <taxon>Magnoliopsida</taxon>
        <taxon>eudicotyledons</taxon>
        <taxon>Gunneridae</taxon>
        <taxon>Pentapetalae</taxon>
        <taxon>rosids</taxon>
        <taxon>fabids</taxon>
        <taxon>Fabales</taxon>
        <taxon>Fabaceae</taxon>
        <taxon>Cercidoideae</taxon>
        <taxon>Cercideae</taxon>
        <taxon>Bauhiniinae</taxon>
        <taxon>Bauhinia</taxon>
    </lineage>
</organism>
<evidence type="ECO:0000313" key="2">
    <source>
        <dbReference type="Proteomes" id="UP000828941"/>
    </source>
</evidence>
<dbReference type="EMBL" id="CM039439">
    <property type="protein sequence ID" value="KAI4296028.1"/>
    <property type="molecule type" value="Genomic_DNA"/>
</dbReference>
<protein>
    <submittedName>
        <fullName evidence="1">Uncharacterized protein</fullName>
    </submittedName>
</protein>
<name>A0ACB9KFS6_BAUVA</name>
<accession>A0ACB9KFS6</accession>
<sequence>MASLMKPSSRYSSYDSRSSTSSHFSEPSSSSEFKPKSCVPAGSSSSRAIVKAKPSDLVQTLTKTKADPNLTTMVKKLMEKKSIVKPKSGNRAGLIIPSDLIAEDLKKNARRDTAFSALQKKLFGKGSSEKKKEVKALTEVKGNTRTLAMVLRSERELLNANKEQEMEIADLKLMLEEKNKEAEKLKDLCLKQREEIKSLKSAILFPDVMNSQLQELLEKQGSEMKQAKQVIPALQKQVSSLTGQLQSLAEDLAEVKADKYSAKASLQGHDHSPRTPTHAHEDASNSWEFSSEDLTTPGSLDDLLLNDLNPCLTPCNAKSRSREFEGTSSESLRDGSLAEDDAQVCHEIDFSAYDRKLSKSSDCCQNSNKRSMATNASRRSDGSKLTYANRINHKYT</sequence>
<dbReference type="Proteomes" id="UP000828941">
    <property type="component" value="Chromosome 14"/>
</dbReference>
<keyword evidence="2" id="KW-1185">Reference proteome</keyword>